<gene>
    <name evidence="3" type="ORF">PYCCODRAFT_1364835</name>
</gene>
<dbReference type="STRING" id="1353009.A0A1Y2ISH0"/>
<dbReference type="EMBL" id="KZ084098">
    <property type="protein sequence ID" value="OSD04089.1"/>
    <property type="molecule type" value="Genomic_DNA"/>
</dbReference>
<dbReference type="Pfam" id="PF07110">
    <property type="entry name" value="EthD"/>
    <property type="match status" value="1"/>
</dbReference>
<feature type="domain" description="EthD" evidence="2">
    <location>
        <begin position="29"/>
        <end position="123"/>
    </location>
</feature>
<sequence>MSTAATTSSTSAPDFRKDRIRVCGLMAKKPGMSDEEFSRYWREVHGPLFANMEITKKNILHYEQHHYTTAFEEGVAAMGFDVVQYRGIAVFEAESYEKIFEVFQSEEYKRVVLPDEANFIERSKTGFVAGDLVTFISK</sequence>
<keyword evidence="4" id="KW-1185">Reference proteome</keyword>
<evidence type="ECO:0000256" key="1">
    <source>
        <dbReference type="ARBA" id="ARBA00005986"/>
    </source>
</evidence>
<dbReference type="GO" id="GO:0016491">
    <property type="term" value="F:oxidoreductase activity"/>
    <property type="evidence" value="ECO:0007669"/>
    <property type="project" value="InterPro"/>
</dbReference>
<organism evidence="3 4">
    <name type="scientific">Trametes coccinea (strain BRFM310)</name>
    <name type="common">Pycnoporus coccineus</name>
    <dbReference type="NCBI Taxonomy" id="1353009"/>
    <lineage>
        <taxon>Eukaryota</taxon>
        <taxon>Fungi</taxon>
        <taxon>Dikarya</taxon>
        <taxon>Basidiomycota</taxon>
        <taxon>Agaricomycotina</taxon>
        <taxon>Agaricomycetes</taxon>
        <taxon>Polyporales</taxon>
        <taxon>Polyporaceae</taxon>
        <taxon>Trametes</taxon>
    </lineage>
</organism>
<dbReference type="AlphaFoldDB" id="A0A1Y2ISH0"/>
<evidence type="ECO:0000313" key="4">
    <source>
        <dbReference type="Proteomes" id="UP000193067"/>
    </source>
</evidence>
<accession>A0A1Y2ISH0</accession>
<protein>
    <recommendedName>
        <fullName evidence="2">EthD domain-containing protein</fullName>
    </recommendedName>
</protein>
<dbReference type="Gene3D" id="3.30.70.100">
    <property type="match status" value="1"/>
</dbReference>
<reference evidence="3 4" key="1">
    <citation type="journal article" date="2015" name="Biotechnol. Biofuels">
        <title>Enhanced degradation of softwood versus hardwood by the white-rot fungus Pycnoporus coccineus.</title>
        <authorList>
            <person name="Couturier M."/>
            <person name="Navarro D."/>
            <person name="Chevret D."/>
            <person name="Henrissat B."/>
            <person name="Piumi F."/>
            <person name="Ruiz-Duenas F.J."/>
            <person name="Martinez A.T."/>
            <person name="Grigoriev I.V."/>
            <person name="Riley R."/>
            <person name="Lipzen A."/>
            <person name="Berrin J.G."/>
            <person name="Master E.R."/>
            <person name="Rosso M.N."/>
        </authorList>
    </citation>
    <scope>NUCLEOTIDE SEQUENCE [LARGE SCALE GENOMIC DNA]</scope>
    <source>
        <strain evidence="3 4">BRFM310</strain>
    </source>
</reference>
<name>A0A1Y2ISH0_TRAC3</name>
<dbReference type="Proteomes" id="UP000193067">
    <property type="component" value="Unassembled WGS sequence"/>
</dbReference>
<proteinExistence type="inferred from homology"/>
<comment type="similarity">
    <text evidence="1">Belongs to the tpcK family.</text>
</comment>
<dbReference type="InterPro" id="IPR011008">
    <property type="entry name" value="Dimeric_a/b-barrel"/>
</dbReference>
<dbReference type="OrthoDB" id="3183782at2759"/>
<dbReference type="InterPro" id="IPR009799">
    <property type="entry name" value="EthD_dom"/>
</dbReference>
<dbReference type="SUPFAM" id="SSF54909">
    <property type="entry name" value="Dimeric alpha+beta barrel"/>
    <property type="match status" value="1"/>
</dbReference>
<evidence type="ECO:0000259" key="2">
    <source>
        <dbReference type="Pfam" id="PF07110"/>
    </source>
</evidence>
<evidence type="ECO:0000313" key="3">
    <source>
        <dbReference type="EMBL" id="OSD04089.1"/>
    </source>
</evidence>